<organism evidence="1 2">
    <name type="scientific">Aspergillus mulundensis</name>
    <dbReference type="NCBI Taxonomy" id="1810919"/>
    <lineage>
        <taxon>Eukaryota</taxon>
        <taxon>Fungi</taxon>
        <taxon>Dikarya</taxon>
        <taxon>Ascomycota</taxon>
        <taxon>Pezizomycotina</taxon>
        <taxon>Eurotiomycetes</taxon>
        <taxon>Eurotiomycetidae</taxon>
        <taxon>Eurotiales</taxon>
        <taxon>Aspergillaceae</taxon>
        <taxon>Aspergillus</taxon>
        <taxon>Aspergillus subgen. Nidulantes</taxon>
    </lineage>
</organism>
<protein>
    <submittedName>
        <fullName evidence="1">Uncharacterized protein</fullName>
    </submittedName>
</protein>
<dbReference type="OrthoDB" id="4509782at2759"/>
<accession>A0A3D8SUY1</accession>
<comment type="caution">
    <text evidence="1">The sequence shown here is derived from an EMBL/GenBank/DDBJ whole genome shotgun (WGS) entry which is preliminary data.</text>
</comment>
<dbReference type="GeneID" id="38112136"/>
<evidence type="ECO:0000313" key="2">
    <source>
        <dbReference type="Proteomes" id="UP000256690"/>
    </source>
</evidence>
<dbReference type="RefSeq" id="XP_026606945.1">
    <property type="nucleotide sequence ID" value="XM_026743782.1"/>
</dbReference>
<dbReference type="STRING" id="1810919.A0A3D8SUY1"/>
<evidence type="ECO:0000313" key="1">
    <source>
        <dbReference type="EMBL" id="RDW89991.1"/>
    </source>
</evidence>
<gene>
    <name evidence="1" type="ORF">DSM5745_01766</name>
</gene>
<dbReference type="EMBL" id="PVWQ01000002">
    <property type="protein sequence ID" value="RDW89991.1"/>
    <property type="molecule type" value="Genomic_DNA"/>
</dbReference>
<name>A0A3D8SUY1_9EURO</name>
<dbReference type="AlphaFoldDB" id="A0A3D8SUY1"/>
<dbReference type="Proteomes" id="UP000256690">
    <property type="component" value="Unassembled WGS sequence"/>
</dbReference>
<reference evidence="1 2" key="1">
    <citation type="journal article" date="2018" name="IMA Fungus">
        <title>IMA Genome-F 9: Draft genome sequence of Annulohypoxylon stygium, Aspergillus mulundensis, Berkeleyomyces basicola (syn. Thielaviopsis basicola), Ceratocystis smalleyi, two Cercospora beticola strains, Coleophoma cylindrospora, Fusarium fracticaudum, Phialophora cf. hyalina, and Morchella septimelata.</title>
        <authorList>
            <person name="Wingfield B.D."/>
            <person name="Bills G.F."/>
            <person name="Dong Y."/>
            <person name="Huang W."/>
            <person name="Nel W.J."/>
            <person name="Swalarsk-Parry B.S."/>
            <person name="Vaghefi N."/>
            <person name="Wilken P.M."/>
            <person name="An Z."/>
            <person name="de Beer Z.W."/>
            <person name="De Vos L."/>
            <person name="Chen L."/>
            <person name="Duong T.A."/>
            <person name="Gao Y."/>
            <person name="Hammerbacher A."/>
            <person name="Kikkert J.R."/>
            <person name="Li Y."/>
            <person name="Li H."/>
            <person name="Li K."/>
            <person name="Li Q."/>
            <person name="Liu X."/>
            <person name="Ma X."/>
            <person name="Naidoo K."/>
            <person name="Pethybridge S.J."/>
            <person name="Sun J."/>
            <person name="Steenkamp E.T."/>
            <person name="van der Nest M.A."/>
            <person name="van Wyk S."/>
            <person name="Wingfield M.J."/>
            <person name="Xiong C."/>
            <person name="Yue Q."/>
            <person name="Zhang X."/>
        </authorList>
    </citation>
    <scope>NUCLEOTIDE SEQUENCE [LARGE SCALE GENOMIC DNA]</scope>
    <source>
        <strain evidence="1 2">DSM 5745</strain>
    </source>
</reference>
<keyword evidence="2" id="KW-1185">Reference proteome</keyword>
<proteinExistence type="predicted"/>
<sequence length="385" mass="43001">MQLQITLLSHFGSTSVTVRQGPVIYHRVVAYPDITPRRAHPCRGGISIWKPIRGGIGPETGLFKVYPGSQHLSTLSELSYSGIRATEVRIRADQVLITHGGLWIEEQRTCASGSLMWMGVSERVLGLYIDIYCPQFIAEAYGATRLLSRRPSLEGMGLEPELQIAKDAVPFTPQDRITGGGLRSRAETLDSFLSRALTDLPLIDKFVNDLDDPTGLILCAYHRPSAAPDKDKDPRMALLKSKGPASDPTTWFIRALAVRYLVQRYHNPTSRSMMTEFIREQNLPDTPALRNNVKQGHKIYLVEIELQMPGIWLALSGIFPRVTNLPFSEVYSLPQALRGQYSALGSAAQRWSRLMEDSSCLYSTWIDELLEDMTPDSGSRGIIWA</sequence>